<evidence type="ECO:0000313" key="4">
    <source>
        <dbReference type="Proteomes" id="UP001236369"/>
    </source>
</evidence>
<feature type="region of interest" description="Disordered" evidence="1">
    <location>
        <begin position="112"/>
        <end position="289"/>
    </location>
</feature>
<dbReference type="RefSeq" id="WP_238248845.1">
    <property type="nucleotide sequence ID" value="NZ_BPQX01000023.1"/>
</dbReference>
<evidence type="ECO:0000256" key="2">
    <source>
        <dbReference type="SAM" id="SignalP"/>
    </source>
</evidence>
<evidence type="ECO:0008006" key="5">
    <source>
        <dbReference type="Google" id="ProtNLM"/>
    </source>
</evidence>
<organism evidence="3 4">
    <name type="scientific">Methylobacterium persicinum</name>
    <dbReference type="NCBI Taxonomy" id="374426"/>
    <lineage>
        <taxon>Bacteria</taxon>
        <taxon>Pseudomonadati</taxon>
        <taxon>Pseudomonadota</taxon>
        <taxon>Alphaproteobacteria</taxon>
        <taxon>Hyphomicrobiales</taxon>
        <taxon>Methylobacteriaceae</taxon>
        <taxon>Methylobacterium</taxon>
    </lineage>
</organism>
<accession>A0ABU0HHK0</accession>
<gene>
    <name evidence="3" type="ORF">QO016_001284</name>
</gene>
<proteinExistence type="predicted"/>
<reference evidence="3 4" key="1">
    <citation type="submission" date="2023-07" db="EMBL/GenBank/DDBJ databases">
        <title>Genomic Encyclopedia of Type Strains, Phase IV (KMG-IV): sequencing the most valuable type-strain genomes for metagenomic binning, comparative biology and taxonomic classification.</title>
        <authorList>
            <person name="Goeker M."/>
        </authorList>
    </citation>
    <scope>NUCLEOTIDE SEQUENCE [LARGE SCALE GENOMIC DNA]</scope>
    <source>
        <strain evidence="3 4">DSM 19562</strain>
    </source>
</reference>
<keyword evidence="2" id="KW-0732">Signal</keyword>
<name>A0ABU0HHK0_9HYPH</name>
<feature type="compositionally biased region" description="Low complexity" evidence="1">
    <location>
        <begin position="211"/>
        <end position="229"/>
    </location>
</feature>
<keyword evidence="4" id="KW-1185">Reference proteome</keyword>
<protein>
    <recommendedName>
        <fullName evidence="5">PepSY domain-containing protein</fullName>
    </recommendedName>
</protein>
<dbReference type="Proteomes" id="UP001236369">
    <property type="component" value="Unassembled WGS sequence"/>
</dbReference>
<feature type="signal peptide" evidence="2">
    <location>
        <begin position="1"/>
        <end position="36"/>
    </location>
</feature>
<comment type="caution">
    <text evidence="3">The sequence shown here is derived from an EMBL/GenBank/DDBJ whole genome shotgun (WGS) entry which is preliminary data.</text>
</comment>
<evidence type="ECO:0000256" key="1">
    <source>
        <dbReference type="SAM" id="MobiDB-lite"/>
    </source>
</evidence>
<sequence length="289" mass="30496">MSQSAMPWNRALRAGLLSAGLLLPCFPLTGTGAAEAQGFGRTFFEDDVLPPRVIAWRLADRGFTGVSRPRFDGRFYVVDAISPAGLPVRLVLDPANGVIVGRERVQGQDVYARLERPPTRPVPGYGWTEDDVARPLTSEPGPAARALRRPGSEAARPTEPNPLGLNPDGNHRADPPRRIARTSPTRTPDKPALRVSPPAPSPKAAVEKAAPETAKPENTPATPAANANEAPDKAPAPVTEPKPIASTAPPKQDWKDPPSEGKRPVRVIGGATVVPGTPGKEGESAPAQP</sequence>
<evidence type="ECO:0000313" key="3">
    <source>
        <dbReference type="EMBL" id="MDQ0441801.1"/>
    </source>
</evidence>
<feature type="chain" id="PRO_5045723995" description="PepSY domain-containing protein" evidence="2">
    <location>
        <begin position="37"/>
        <end position="289"/>
    </location>
</feature>
<feature type="compositionally biased region" description="Basic and acidic residues" evidence="1">
    <location>
        <begin position="252"/>
        <end position="263"/>
    </location>
</feature>
<dbReference type="EMBL" id="JAUSVV010000002">
    <property type="protein sequence ID" value="MDQ0441801.1"/>
    <property type="molecule type" value="Genomic_DNA"/>
</dbReference>